<dbReference type="PANTHER" id="PTHR46558:SF4">
    <property type="entry name" value="DNA-BIDING PHAGE PROTEIN"/>
    <property type="match status" value="1"/>
</dbReference>
<reference evidence="3 4" key="1">
    <citation type="journal article" date="2011" name="J. Bacteriol.">
        <title>Draft Genome Sequence of Turicibacter sanguinis PC909, Isolated from Human Feces.</title>
        <authorList>
            <person name="Cuiv P.O."/>
            <person name="Klaassens E.S."/>
            <person name="Durkin A.S."/>
            <person name="Harkins D.M."/>
            <person name="Foster L."/>
            <person name="McCorrison J."/>
            <person name="Torralba M."/>
            <person name="Nelson K.E."/>
            <person name="Morrison M."/>
        </authorList>
    </citation>
    <scope>NUCLEOTIDE SEQUENCE [LARGE SCALE GENOMIC DNA]</scope>
    <source>
        <strain evidence="3 4">PC909</strain>
    </source>
</reference>
<protein>
    <submittedName>
        <fullName evidence="3">DNA-binding protein</fullName>
    </submittedName>
</protein>
<dbReference type="Gene3D" id="1.10.260.40">
    <property type="entry name" value="lambda repressor-like DNA-binding domains"/>
    <property type="match status" value="1"/>
</dbReference>
<dbReference type="CDD" id="cd00093">
    <property type="entry name" value="HTH_XRE"/>
    <property type="match status" value="1"/>
</dbReference>
<evidence type="ECO:0000256" key="1">
    <source>
        <dbReference type="ARBA" id="ARBA00023125"/>
    </source>
</evidence>
<evidence type="ECO:0000259" key="2">
    <source>
        <dbReference type="PROSITE" id="PS50943"/>
    </source>
</evidence>
<evidence type="ECO:0000313" key="3">
    <source>
        <dbReference type="EMBL" id="EFF62542.1"/>
    </source>
</evidence>
<keyword evidence="4" id="KW-1185">Reference proteome</keyword>
<gene>
    <name evidence="3" type="ORF">CUW_1769</name>
</gene>
<dbReference type="PROSITE" id="PS50943">
    <property type="entry name" value="HTH_CROC1"/>
    <property type="match status" value="1"/>
</dbReference>
<feature type="domain" description="HTH cro/C1-type" evidence="2">
    <location>
        <begin position="9"/>
        <end position="63"/>
    </location>
</feature>
<proteinExistence type="predicted"/>
<dbReference type="SMART" id="SM00530">
    <property type="entry name" value="HTH_XRE"/>
    <property type="match status" value="1"/>
</dbReference>
<dbReference type="SUPFAM" id="SSF47413">
    <property type="entry name" value="lambda repressor-like DNA-binding domains"/>
    <property type="match status" value="1"/>
</dbReference>
<accession>A0ABM9ZYT7</accession>
<dbReference type="Proteomes" id="UP000002938">
    <property type="component" value="Unassembled WGS sequence"/>
</dbReference>
<comment type="caution">
    <text evidence="3">The sequence shown here is derived from an EMBL/GenBank/DDBJ whole genome shotgun (WGS) entry which is preliminary data.</text>
</comment>
<dbReference type="InterPro" id="IPR010982">
    <property type="entry name" value="Lambda_DNA-bd_dom_sf"/>
</dbReference>
<sequence>MTMTLGEKIKKYRQAGGLSQEQLSEKLSVSRQAVTKWESDKGIPDIHNLQAIAKLFNVSLDSLLAMDEKIGSIVLKEEIDIEKYKKTGKARSKYDMVVKEKYPKAMVIYPLIRRKKLNKMEAMIDFLTEPGVLEMVDSLNDMSAYYLVEQNGQQFLVNVTKTYIEGRRLKQKFEGKKCVIEKNIFIKLNYTL</sequence>
<dbReference type="GeneID" id="60058284"/>
<dbReference type="InterPro" id="IPR001387">
    <property type="entry name" value="Cro/C1-type_HTH"/>
</dbReference>
<dbReference type="RefSeq" id="WP_006785883.1">
    <property type="nucleotide sequence ID" value="NZ_ADMN01000121.1"/>
</dbReference>
<name>A0ABM9ZYT7_9FIRM</name>
<organism evidence="3 4">
    <name type="scientific">Turicibacter sanguinis PC909</name>
    <dbReference type="NCBI Taxonomy" id="702450"/>
    <lineage>
        <taxon>Bacteria</taxon>
        <taxon>Bacillati</taxon>
        <taxon>Bacillota</taxon>
        <taxon>Erysipelotrichia</taxon>
        <taxon>Erysipelotrichales</taxon>
        <taxon>Turicibacteraceae</taxon>
        <taxon>Turicibacter</taxon>
    </lineage>
</organism>
<dbReference type="PANTHER" id="PTHR46558">
    <property type="entry name" value="TRACRIPTIONAL REGULATORY PROTEIN-RELATED-RELATED"/>
    <property type="match status" value="1"/>
</dbReference>
<evidence type="ECO:0000313" key="4">
    <source>
        <dbReference type="Proteomes" id="UP000002938"/>
    </source>
</evidence>
<keyword evidence="1 3" id="KW-0238">DNA-binding</keyword>
<dbReference type="Pfam" id="PF01381">
    <property type="entry name" value="HTH_3"/>
    <property type="match status" value="1"/>
</dbReference>
<dbReference type="EMBL" id="ADMN01000121">
    <property type="protein sequence ID" value="EFF62542.1"/>
    <property type="molecule type" value="Genomic_DNA"/>
</dbReference>
<dbReference type="GO" id="GO:0003677">
    <property type="term" value="F:DNA binding"/>
    <property type="evidence" value="ECO:0007669"/>
    <property type="project" value="UniProtKB-KW"/>
</dbReference>